<dbReference type="AlphaFoldDB" id="A0A1I7XA32"/>
<protein>
    <submittedName>
        <fullName evidence="3">Uncharacterized protein</fullName>
    </submittedName>
</protein>
<keyword evidence="2" id="KW-1185">Reference proteome</keyword>
<evidence type="ECO:0000313" key="3">
    <source>
        <dbReference type="WBParaSite" id="Hba_14374"/>
    </source>
</evidence>
<keyword evidence="1" id="KW-0812">Transmembrane</keyword>
<proteinExistence type="predicted"/>
<dbReference type="Proteomes" id="UP000095283">
    <property type="component" value="Unplaced"/>
</dbReference>
<evidence type="ECO:0000313" key="2">
    <source>
        <dbReference type="Proteomes" id="UP000095283"/>
    </source>
</evidence>
<accession>A0A1I7XA32</accession>
<keyword evidence="1" id="KW-1133">Transmembrane helix</keyword>
<evidence type="ECO:0000256" key="1">
    <source>
        <dbReference type="SAM" id="Phobius"/>
    </source>
</evidence>
<organism evidence="2 3">
    <name type="scientific">Heterorhabditis bacteriophora</name>
    <name type="common">Entomopathogenic nematode worm</name>
    <dbReference type="NCBI Taxonomy" id="37862"/>
    <lineage>
        <taxon>Eukaryota</taxon>
        <taxon>Metazoa</taxon>
        <taxon>Ecdysozoa</taxon>
        <taxon>Nematoda</taxon>
        <taxon>Chromadorea</taxon>
        <taxon>Rhabditida</taxon>
        <taxon>Rhabditina</taxon>
        <taxon>Rhabditomorpha</taxon>
        <taxon>Strongyloidea</taxon>
        <taxon>Heterorhabditidae</taxon>
        <taxon>Heterorhabditis</taxon>
    </lineage>
</organism>
<feature type="transmembrane region" description="Helical" evidence="1">
    <location>
        <begin position="101"/>
        <end position="119"/>
    </location>
</feature>
<keyword evidence="1" id="KW-0472">Membrane</keyword>
<sequence>MNLISVISMRDVHSNSEFVTVRYTHSSCLVCNDIKVPRTQNKIDLSLNQHRITCKLVPLFDVYIQKQFKKKLARASSLSIEMFDTSIYYSCKFTTVICRKFSGMNLFILNFIVILNLKINSHLFL</sequence>
<dbReference type="WBParaSite" id="Hba_14374">
    <property type="protein sequence ID" value="Hba_14374"/>
    <property type="gene ID" value="Hba_14374"/>
</dbReference>
<reference evidence="3" key="1">
    <citation type="submission" date="2016-11" db="UniProtKB">
        <authorList>
            <consortium name="WormBaseParasite"/>
        </authorList>
    </citation>
    <scope>IDENTIFICATION</scope>
</reference>
<name>A0A1I7XA32_HETBA</name>